<protein>
    <submittedName>
        <fullName evidence="1">Uncharacterized protein</fullName>
    </submittedName>
</protein>
<dbReference type="OrthoDB" id="10618006at2759"/>
<evidence type="ECO:0000313" key="2">
    <source>
        <dbReference type="Proteomes" id="UP000076532"/>
    </source>
</evidence>
<accession>A0A166JAS8</accession>
<gene>
    <name evidence="1" type="ORF">FIBSPDRAFT_954367</name>
</gene>
<organism evidence="1 2">
    <name type="scientific">Athelia psychrophila</name>
    <dbReference type="NCBI Taxonomy" id="1759441"/>
    <lineage>
        <taxon>Eukaryota</taxon>
        <taxon>Fungi</taxon>
        <taxon>Dikarya</taxon>
        <taxon>Basidiomycota</taxon>
        <taxon>Agaricomycotina</taxon>
        <taxon>Agaricomycetes</taxon>
        <taxon>Agaricomycetidae</taxon>
        <taxon>Atheliales</taxon>
        <taxon>Atheliaceae</taxon>
        <taxon>Athelia</taxon>
    </lineage>
</organism>
<dbReference type="AlphaFoldDB" id="A0A166JAS8"/>
<dbReference type="EMBL" id="KV417553">
    <property type="protein sequence ID" value="KZP20673.1"/>
    <property type="molecule type" value="Genomic_DNA"/>
</dbReference>
<reference evidence="1 2" key="1">
    <citation type="journal article" date="2016" name="Mol. Biol. Evol.">
        <title>Comparative Genomics of Early-Diverging Mushroom-Forming Fungi Provides Insights into the Origins of Lignocellulose Decay Capabilities.</title>
        <authorList>
            <person name="Nagy L.G."/>
            <person name="Riley R."/>
            <person name="Tritt A."/>
            <person name="Adam C."/>
            <person name="Daum C."/>
            <person name="Floudas D."/>
            <person name="Sun H."/>
            <person name="Yadav J.S."/>
            <person name="Pangilinan J."/>
            <person name="Larsson K.H."/>
            <person name="Matsuura K."/>
            <person name="Barry K."/>
            <person name="Labutti K."/>
            <person name="Kuo R."/>
            <person name="Ohm R.A."/>
            <person name="Bhattacharya S.S."/>
            <person name="Shirouzu T."/>
            <person name="Yoshinaga Y."/>
            <person name="Martin F.M."/>
            <person name="Grigoriev I.V."/>
            <person name="Hibbett D.S."/>
        </authorList>
    </citation>
    <scope>NUCLEOTIDE SEQUENCE [LARGE SCALE GENOMIC DNA]</scope>
    <source>
        <strain evidence="1 2">CBS 109695</strain>
    </source>
</reference>
<name>A0A166JAS8_9AGAM</name>
<proteinExistence type="predicted"/>
<sequence>MSILLQAPFSLSNPPLIFSADSLLKIIDSDLPDVGVSRSRQTVIGVLLNNINNLLDRVQRGYAQAHLRYMHLMASDPPAIEEIRKARAICSTQREILAEASMAAQYFHYMLADLERARESMDMLSIEVPNFAARLDDCLCPTEEMIREASTRRTYHSRIPAILRGLPEVSPTHDHISLPDLANILSNLTLGESLGPRHYSGSRDVLVL</sequence>
<dbReference type="Proteomes" id="UP000076532">
    <property type="component" value="Unassembled WGS sequence"/>
</dbReference>
<keyword evidence="2" id="KW-1185">Reference proteome</keyword>
<evidence type="ECO:0000313" key="1">
    <source>
        <dbReference type="EMBL" id="KZP20673.1"/>
    </source>
</evidence>